<dbReference type="CDD" id="cd00090">
    <property type="entry name" value="HTH_ARSR"/>
    <property type="match status" value="1"/>
</dbReference>
<reference evidence="1 2" key="1">
    <citation type="submission" date="2020-08" db="EMBL/GenBank/DDBJ databases">
        <title>A Genomic Blueprint of the Chicken Gut Microbiome.</title>
        <authorList>
            <person name="Gilroy R."/>
            <person name="Ravi A."/>
            <person name="Getino M."/>
            <person name="Pursley I."/>
            <person name="Horton D.L."/>
            <person name="Alikhan N.-F."/>
            <person name="Baker D."/>
            <person name="Gharbi K."/>
            <person name="Hall N."/>
            <person name="Watson M."/>
            <person name="Adriaenssens E.M."/>
            <person name="Foster-Nyarko E."/>
            <person name="Jarju S."/>
            <person name="Secka A."/>
            <person name="Antonio M."/>
            <person name="Oren A."/>
            <person name="Chaudhuri R."/>
            <person name="La Ragione R.M."/>
            <person name="Hildebrand F."/>
            <person name="Pallen M.J."/>
        </authorList>
    </citation>
    <scope>NUCLEOTIDE SEQUENCE [LARGE SCALE GENOMIC DNA]</scope>
    <source>
        <strain evidence="1 2">Re1</strain>
    </source>
</reference>
<dbReference type="RefSeq" id="WP_191713171.1">
    <property type="nucleotide sequence ID" value="NZ_JACSPX010000003.1"/>
</dbReference>
<dbReference type="InterPro" id="IPR036390">
    <property type="entry name" value="WH_DNA-bd_sf"/>
</dbReference>
<dbReference type="SUPFAM" id="SSF46785">
    <property type="entry name" value="Winged helix' DNA-binding domain"/>
    <property type="match status" value="1"/>
</dbReference>
<sequence length="226" mass="24918">MPRRVDDYRGLTQPSRLRLLRAVQSEPGLRIAELAERCGMPLNTARDHLRVLVQEGLVREERLQVGSRGRPPLAYHPVREAGSNPAAQRRVDGARRRGALLRAVTPPTSGDAAREDDVDAEAQLDVLYEHLDDAGLSPVLDESALRFEMLPCNYRGMLAQDQSTVCGTHARLARDTLAQVDGPLEVERLDPFITADSCALLLRHARDRAVPDPVSAPPPRDPPRAP</sequence>
<proteinExistence type="predicted"/>
<dbReference type="InterPro" id="IPR011991">
    <property type="entry name" value="ArsR-like_HTH"/>
</dbReference>
<dbReference type="Pfam" id="PF12840">
    <property type="entry name" value="HTH_20"/>
    <property type="match status" value="1"/>
</dbReference>
<protein>
    <submittedName>
        <fullName evidence="1">Helix-turn-helix domain-containing protein</fullName>
    </submittedName>
</protein>
<dbReference type="Gene3D" id="1.10.10.10">
    <property type="entry name" value="Winged helix-like DNA-binding domain superfamily/Winged helix DNA-binding domain"/>
    <property type="match status" value="1"/>
</dbReference>
<accession>A0ABR8W6Y4</accession>
<gene>
    <name evidence="1" type="ORF">H9633_10750</name>
</gene>
<dbReference type="EMBL" id="JACSPX010000003">
    <property type="protein sequence ID" value="MBD8012775.1"/>
    <property type="molecule type" value="Genomic_DNA"/>
</dbReference>
<evidence type="ECO:0000313" key="1">
    <source>
        <dbReference type="EMBL" id="MBD8012775.1"/>
    </source>
</evidence>
<comment type="caution">
    <text evidence="1">The sequence shown here is derived from an EMBL/GenBank/DDBJ whole genome shotgun (WGS) entry which is preliminary data.</text>
</comment>
<evidence type="ECO:0000313" key="2">
    <source>
        <dbReference type="Proteomes" id="UP000611521"/>
    </source>
</evidence>
<name>A0ABR8W6Y4_9MICO</name>
<keyword evidence="2" id="KW-1185">Reference proteome</keyword>
<dbReference type="InterPro" id="IPR036388">
    <property type="entry name" value="WH-like_DNA-bd_sf"/>
</dbReference>
<dbReference type="Proteomes" id="UP000611521">
    <property type="component" value="Unassembled WGS sequence"/>
</dbReference>
<organism evidence="1 2">
    <name type="scientific">Microbacterium commune</name>
    <dbReference type="NCBI Taxonomy" id="2762219"/>
    <lineage>
        <taxon>Bacteria</taxon>
        <taxon>Bacillati</taxon>
        <taxon>Actinomycetota</taxon>
        <taxon>Actinomycetes</taxon>
        <taxon>Micrococcales</taxon>
        <taxon>Microbacteriaceae</taxon>
        <taxon>Microbacterium</taxon>
    </lineage>
</organism>